<dbReference type="InterPro" id="IPR001895">
    <property type="entry name" value="RASGEF_cat_dom"/>
</dbReference>
<dbReference type="InterPro" id="IPR019804">
    <property type="entry name" value="Ras_G-nucl-exch_fac_CS"/>
</dbReference>
<accession>A0A0A1U4Q6</accession>
<dbReference type="PANTHER" id="PTHR23113:SF368">
    <property type="entry name" value="CELL DIVISION CONTROL PROTEIN 25"/>
    <property type="match status" value="1"/>
</dbReference>
<name>A0A0A1U4Q6_ENTIV</name>
<proteinExistence type="predicted"/>
<dbReference type="VEuPathDB" id="AmoebaDB:EIN_485860"/>
<feature type="domain" description="Ras-GEF" evidence="3">
    <location>
        <begin position="228"/>
        <end position="459"/>
    </location>
</feature>
<dbReference type="RefSeq" id="XP_004255955.1">
    <property type="nucleotide sequence ID" value="XM_004255907.1"/>
</dbReference>
<evidence type="ECO:0000256" key="2">
    <source>
        <dbReference type="PROSITE-ProRule" id="PRU00168"/>
    </source>
</evidence>
<dbReference type="GO" id="GO:0005085">
    <property type="term" value="F:guanyl-nucleotide exchange factor activity"/>
    <property type="evidence" value="ECO:0007669"/>
    <property type="project" value="UniProtKB-KW"/>
</dbReference>
<dbReference type="PANTHER" id="PTHR23113">
    <property type="entry name" value="GUANINE NUCLEOTIDE EXCHANGE FACTOR"/>
    <property type="match status" value="1"/>
</dbReference>
<organism evidence="4 5">
    <name type="scientific">Entamoeba invadens IP1</name>
    <dbReference type="NCBI Taxonomy" id="370355"/>
    <lineage>
        <taxon>Eukaryota</taxon>
        <taxon>Amoebozoa</taxon>
        <taxon>Evosea</taxon>
        <taxon>Archamoebae</taxon>
        <taxon>Mastigamoebida</taxon>
        <taxon>Entamoebidae</taxon>
        <taxon>Entamoeba</taxon>
    </lineage>
</organism>
<dbReference type="AlphaFoldDB" id="A0A0A1U4Q6"/>
<dbReference type="SMART" id="SM00147">
    <property type="entry name" value="RasGEF"/>
    <property type="match status" value="1"/>
</dbReference>
<evidence type="ECO:0000259" key="3">
    <source>
        <dbReference type="PROSITE" id="PS50009"/>
    </source>
</evidence>
<dbReference type="InterPro" id="IPR036964">
    <property type="entry name" value="RASGEF_cat_dom_sf"/>
</dbReference>
<dbReference type="KEGG" id="eiv:EIN_485860"/>
<protein>
    <submittedName>
        <fullName evidence="4">Guanine nucleotide exchange factor, putative</fullName>
    </submittedName>
</protein>
<reference evidence="4 5" key="1">
    <citation type="submission" date="2012-10" db="EMBL/GenBank/DDBJ databases">
        <authorList>
            <person name="Zafar N."/>
            <person name="Inman J."/>
            <person name="Hall N."/>
            <person name="Lorenzi H."/>
            <person name="Caler E."/>
        </authorList>
    </citation>
    <scope>NUCLEOTIDE SEQUENCE [LARGE SCALE GENOMIC DNA]</scope>
    <source>
        <strain evidence="4 5">IP1</strain>
    </source>
</reference>
<dbReference type="Pfam" id="PF00617">
    <property type="entry name" value="RasGEF"/>
    <property type="match status" value="1"/>
</dbReference>
<keyword evidence="1 2" id="KW-0344">Guanine-nucleotide releasing factor</keyword>
<dbReference type="GeneID" id="14888177"/>
<evidence type="ECO:0000256" key="1">
    <source>
        <dbReference type="ARBA" id="ARBA00022658"/>
    </source>
</evidence>
<gene>
    <name evidence="4" type="ORF">EIN_485860</name>
</gene>
<dbReference type="EMBL" id="KB206670">
    <property type="protein sequence ID" value="ELP89184.1"/>
    <property type="molecule type" value="Genomic_DNA"/>
</dbReference>
<dbReference type="InterPro" id="IPR008937">
    <property type="entry name" value="Ras-like_GEF"/>
</dbReference>
<dbReference type="PROSITE" id="PS50009">
    <property type="entry name" value="RASGEF_CAT"/>
    <property type="match status" value="1"/>
</dbReference>
<dbReference type="Proteomes" id="UP000014680">
    <property type="component" value="Unassembled WGS sequence"/>
</dbReference>
<evidence type="ECO:0000313" key="4">
    <source>
        <dbReference type="EMBL" id="ELP89184.1"/>
    </source>
</evidence>
<dbReference type="InterPro" id="IPR023578">
    <property type="entry name" value="Ras_GEF_dom_sf"/>
</dbReference>
<dbReference type="GO" id="GO:0007265">
    <property type="term" value="P:Ras protein signal transduction"/>
    <property type="evidence" value="ECO:0007669"/>
    <property type="project" value="TreeGrafter"/>
</dbReference>
<dbReference type="PROSITE" id="PS00720">
    <property type="entry name" value="RASGEF"/>
    <property type="match status" value="1"/>
</dbReference>
<keyword evidence="5" id="KW-1185">Reference proteome</keyword>
<dbReference type="Gene3D" id="1.10.840.10">
    <property type="entry name" value="Ras guanine-nucleotide exchange factors catalytic domain"/>
    <property type="match status" value="1"/>
</dbReference>
<dbReference type="OrthoDB" id="546434at2759"/>
<evidence type="ECO:0000313" key="5">
    <source>
        <dbReference type="Proteomes" id="UP000014680"/>
    </source>
</evidence>
<sequence>MTTFVINLTLYTQSSRCFNARTTFQTEIQRQLFSLRIKFEHVKNFVYPFEELLSATKKLLTENELNECFPPFNESTNYFSLQQLVSAACQDENVFETFAWCYPLHCSSADFLALFLNRFQLAMSIDTTLSRSLRDQIPKRFLYWVTNVFPQIPESLRLKARTDFLCVCDCLLSYGFRKIGEELKAKLDKPSARGKFRTSSSKLTYSDNTKLPLNFLLFNEPLDFLSISPFNFAHELTKIQSELFFDISAFELFKWNKEKGVCKGVSASVNFFNRLQNFLIFEILDQKNIEERVKVVTHIILILEKCYSLFNFDAVVCIVTLFNSAAIHRLKNTFSHLTDKTKSILEMVSMVVSPQSNWAQYRQILRTSEQKSVVPYLGLFLSDVLFTDDGSPSKNKKNEINFEKSKKMGSYIESFDMYQRTKFDIPENSVIRDFMFKVQNMPITTDKERFDKSRSLEKPSSKEIERTENLVKEKVIVKMVNRKGTIETAKFFIDDIVGDLKGYLQTSDENLFTELKVSLIQDGGILDVEDNAQMGTLKDMFSDGNALMVWQQSETYDIYSDLGYQEMTLDTTLSFTQQKFAILRVLKIHEEVVALKMKRANSEENKQENVIDSFLDVNKPIGDVIKTENTLLLIPLSKTYPSINEQFLCGSLLDRFELKIMKTTFTPSISPRTQHEENTKNVSLVHADPFIILKTTEKVIVFPLDSMNVVYNPTKERVILTSPCTDFNIENPLELIGDKPLMKRIVSLYHKAPAMTGVELNRLNLNHFGVHQLLFDIINEIFSNRHFFDDNYWDKTDLIKAQEKLLMCELGEFVELDEYDNDVLLGMLVIYLQCLDKPLFGDFSGELSFVKNAALNERL</sequence>
<dbReference type="SUPFAM" id="SSF48366">
    <property type="entry name" value="Ras GEF"/>
    <property type="match status" value="1"/>
</dbReference>
<dbReference type="GO" id="GO:0005886">
    <property type="term" value="C:plasma membrane"/>
    <property type="evidence" value="ECO:0007669"/>
    <property type="project" value="TreeGrafter"/>
</dbReference>